<evidence type="ECO:0000313" key="1">
    <source>
        <dbReference type="EMBL" id="CAG8634426.1"/>
    </source>
</evidence>
<comment type="caution">
    <text evidence="1">The sequence shown here is derived from an EMBL/GenBank/DDBJ whole genome shotgun (WGS) entry which is preliminary data.</text>
</comment>
<reference evidence="1" key="1">
    <citation type="submission" date="2021-06" db="EMBL/GenBank/DDBJ databases">
        <authorList>
            <person name="Kallberg Y."/>
            <person name="Tangrot J."/>
            <person name="Rosling A."/>
        </authorList>
    </citation>
    <scope>NUCLEOTIDE SEQUENCE</scope>
    <source>
        <strain evidence="1">MA461A</strain>
    </source>
</reference>
<keyword evidence="2" id="KW-1185">Reference proteome</keyword>
<accession>A0ACA9N5I3</accession>
<evidence type="ECO:0000313" key="2">
    <source>
        <dbReference type="Proteomes" id="UP000789920"/>
    </source>
</evidence>
<gene>
    <name evidence="1" type="ORF">RPERSI_LOCUS7238</name>
</gene>
<sequence>DNPSNRPTASDIHNRMYQIFNDSSAKNENELAKLKAFQSADAIIPMLSTELSNCPKDKLT</sequence>
<organism evidence="1 2">
    <name type="scientific">Racocetra persica</name>
    <dbReference type="NCBI Taxonomy" id="160502"/>
    <lineage>
        <taxon>Eukaryota</taxon>
        <taxon>Fungi</taxon>
        <taxon>Fungi incertae sedis</taxon>
        <taxon>Mucoromycota</taxon>
        <taxon>Glomeromycotina</taxon>
        <taxon>Glomeromycetes</taxon>
        <taxon>Diversisporales</taxon>
        <taxon>Gigasporaceae</taxon>
        <taxon>Racocetra</taxon>
    </lineage>
</organism>
<proteinExistence type="predicted"/>
<protein>
    <submittedName>
        <fullName evidence="1">7864_t:CDS:1</fullName>
    </submittedName>
</protein>
<feature type="non-terminal residue" evidence="1">
    <location>
        <position position="60"/>
    </location>
</feature>
<dbReference type="Proteomes" id="UP000789920">
    <property type="component" value="Unassembled WGS sequence"/>
</dbReference>
<name>A0ACA9N5I3_9GLOM</name>
<dbReference type="EMBL" id="CAJVQC010012074">
    <property type="protein sequence ID" value="CAG8634426.1"/>
    <property type="molecule type" value="Genomic_DNA"/>
</dbReference>
<feature type="non-terminal residue" evidence="1">
    <location>
        <position position="1"/>
    </location>
</feature>